<feature type="signal peptide" evidence="1">
    <location>
        <begin position="1"/>
        <end position="23"/>
    </location>
</feature>
<dbReference type="Proteomes" id="UP000070498">
    <property type="component" value="Unassembled WGS sequence"/>
</dbReference>
<reference evidence="2 3" key="1">
    <citation type="submission" date="2015-11" db="EMBL/GenBank/DDBJ databases">
        <title>Draft genome sequence of Agrobacterium sp. R89-1.</title>
        <authorList>
            <person name="Zahradnik J."/>
            <person name="Kyslikova E."/>
            <person name="Palyzova A."/>
            <person name="Kyslik P."/>
        </authorList>
    </citation>
    <scope>NUCLEOTIDE SEQUENCE [LARGE SCALE GENOMIC DNA]</scope>
    <source>
        <strain evidence="2 3">R89-1</strain>
    </source>
</reference>
<sequence length="115" mass="12581">MIGTFAKASVAALIALGSISATASTASAGPDVQYRIYVQDGYRHGGHQGWGRPDRGRDRDRCAPWMAEEKANRMGLRRARVVDVSPRRVVVAGFDRGGRDRVVFANVRGCPVIRR</sequence>
<protein>
    <recommendedName>
        <fullName evidence="4">Antifreeze protein</fullName>
    </recommendedName>
</protein>
<dbReference type="AlphaFoldDB" id="A0A135P408"/>
<proteinExistence type="predicted"/>
<evidence type="ECO:0000256" key="1">
    <source>
        <dbReference type="SAM" id="SignalP"/>
    </source>
</evidence>
<feature type="chain" id="PRO_5007467017" description="Antifreeze protein" evidence="1">
    <location>
        <begin position="24"/>
        <end position="115"/>
    </location>
</feature>
<gene>
    <name evidence="2" type="ORF">ATO67_04880</name>
</gene>
<accession>A0A135P408</accession>
<evidence type="ECO:0008006" key="4">
    <source>
        <dbReference type="Google" id="ProtNLM"/>
    </source>
</evidence>
<dbReference type="RefSeq" id="WP_067645618.1">
    <property type="nucleotide sequence ID" value="NZ_KQ961024.1"/>
</dbReference>
<evidence type="ECO:0000313" key="2">
    <source>
        <dbReference type="EMBL" id="KXG86164.1"/>
    </source>
</evidence>
<name>A0A135P408_9HYPH</name>
<evidence type="ECO:0000313" key="3">
    <source>
        <dbReference type="Proteomes" id="UP000070498"/>
    </source>
</evidence>
<keyword evidence="3" id="KW-1185">Reference proteome</keyword>
<organism evidence="2 3">
    <name type="scientific">Agrobacterium bohemicum</name>
    <dbReference type="NCBI Taxonomy" id="2052828"/>
    <lineage>
        <taxon>Bacteria</taxon>
        <taxon>Pseudomonadati</taxon>
        <taxon>Pseudomonadota</taxon>
        <taxon>Alphaproteobacteria</taxon>
        <taxon>Hyphomicrobiales</taxon>
        <taxon>Rhizobiaceae</taxon>
        <taxon>Rhizobium/Agrobacterium group</taxon>
        <taxon>Agrobacterium</taxon>
    </lineage>
</organism>
<keyword evidence="1" id="KW-0732">Signal</keyword>
<dbReference type="EMBL" id="LNUW01000028">
    <property type="protein sequence ID" value="KXG86164.1"/>
    <property type="molecule type" value="Genomic_DNA"/>
</dbReference>
<comment type="caution">
    <text evidence="2">The sequence shown here is derived from an EMBL/GenBank/DDBJ whole genome shotgun (WGS) entry which is preliminary data.</text>
</comment>